<feature type="compositionally biased region" description="Basic and acidic residues" evidence="1">
    <location>
        <begin position="96"/>
        <end position="119"/>
    </location>
</feature>
<feature type="compositionally biased region" description="Basic and acidic residues" evidence="1">
    <location>
        <begin position="23"/>
        <end position="40"/>
    </location>
</feature>
<evidence type="ECO:0000313" key="2">
    <source>
        <dbReference type="EMBL" id="KAF6020412.1"/>
    </source>
</evidence>
<comment type="caution">
    <text evidence="2">The sequence shown here is derived from an EMBL/GenBank/DDBJ whole genome shotgun (WGS) entry which is preliminary data.</text>
</comment>
<organism evidence="2 3">
    <name type="scientific">Bugula neritina</name>
    <name type="common">Brown bryozoan</name>
    <name type="synonym">Sertularia neritina</name>
    <dbReference type="NCBI Taxonomy" id="10212"/>
    <lineage>
        <taxon>Eukaryota</taxon>
        <taxon>Metazoa</taxon>
        <taxon>Spiralia</taxon>
        <taxon>Lophotrochozoa</taxon>
        <taxon>Bryozoa</taxon>
        <taxon>Gymnolaemata</taxon>
        <taxon>Cheilostomatida</taxon>
        <taxon>Flustrina</taxon>
        <taxon>Buguloidea</taxon>
        <taxon>Bugulidae</taxon>
        <taxon>Bugula</taxon>
    </lineage>
</organism>
<dbReference type="Proteomes" id="UP000593567">
    <property type="component" value="Unassembled WGS sequence"/>
</dbReference>
<proteinExistence type="predicted"/>
<dbReference type="AlphaFoldDB" id="A0A7J7J2J8"/>
<feature type="region of interest" description="Disordered" evidence="1">
    <location>
        <begin position="23"/>
        <end position="119"/>
    </location>
</feature>
<keyword evidence="3" id="KW-1185">Reference proteome</keyword>
<sequence>MPNGGVGKLPDSLVGKQLKDLIKSKKLSDAGGKEAEDKVQGTDCTQPSEAVAEESPDLSIKSEVEKKPSASPPSAKELLSNGGFGVVPPRSNSTKSDPETTKSKETELKKDETKPKPVEQPVRVDAKAVKKLVKEIKDELKSADVWLMEAFQTLKGLDAALAERTEYNKATVKVMEAFATRMKNALEAVPKYRLRQPRYVRKSSIDFPEKVRKQKASFDQLKALNKEFEELQELGCSNYIRGGDYVRLATLNETEAMPYSETMNVSSDARIENILDNKVTHTSVGRFLNMILCPGDERDYTVYYTCQVGDEVRVNSNIPEPSRGWAGVNGSSVGKITAIEGPEGQEEATVDFPECKDWVGLATELEMSREPIKGEKVQVKLTVETPKLGWGGATHEDVGKLVEKVESSRGSGRIGNVKFPGKPERPFQIKDLEPARYQPPSYEESSGLDFHTLFYMQMMAEREELARQQRMEMLRNQYFFNRHSFWDDDY</sequence>
<reference evidence="2" key="1">
    <citation type="submission" date="2020-06" db="EMBL/GenBank/DDBJ databases">
        <title>Draft genome of Bugula neritina, a colonial animal packing powerful symbionts and potential medicines.</title>
        <authorList>
            <person name="Rayko M."/>
        </authorList>
    </citation>
    <scope>NUCLEOTIDE SEQUENCE [LARGE SCALE GENOMIC DNA]</scope>
    <source>
        <strain evidence="2">Kwan_BN1</strain>
    </source>
</reference>
<protein>
    <submittedName>
        <fullName evidence="2">Uncharacterized protein</fullName>
    </submittedName>
</protein>
<gene>
    <name evidence="2" type="ORF">EB796_021274</name>
</gene>
<evidence type="ECO:0000313" key="3">
    <source>
        <dbReference type="Proteomes" id="UP000593567"/>
    </source>
</evidence>
<accession>A0A7J7J2J8</accession>
<dbReference type="OrthoDB" id="264520at2759"/>
<evidence type="ECO:0000256" key="1">
    <source>
        <dbReference type="SAM" id="MobiDB-lite"/>
    </source>
</evidence>
<name>A0A7J7J2J8_BUGNE</name>
<dbReference type="EMBL" id="VXIV02003176">
    <property type="protein sequence ID" value="KAF6020412.1"/>
    <property type="molecule type" value="Genomic_DNA"/>
</dbReference>